<dbReference type="GO" id="GO:0005524">
    <property type="term" value="F:ATP binding"/>
    <property type="evidence" value="ECO:0007669"/>
    <property type="project" value="UniProtKB-UniRule"/>
</dbReference>
<dbReference type="InterPro" id="IPR027417">
    <property type="entry name" value="P-loop_NTPase"/>
</dbReference>
<keyword evidence="7" id="KW-1185">Reference proteome</keyword>
<keyword evidence="1" id="KW-0819">tRNA processing</keyword>
<dbReference type="InterPro" id="IPR015965">
    <property type="entry name" value="tRNA_lig_PDEase"/>
</dbReference>
<feature type="domain" description="tRNA ligase kinase" evidence="4">
    <location>
        <begin position="399"/>
        <end position="565"/>
    </location>
</feature>
<feature type="domain" description="tRNA ligase phosphodiesterase" evidence="3">
    <location>
        <begin position="569"/>
        <end position="825"/>
    </location>
</feature>
<dbReference type="SUPFAM" id="SSF52540">
    <property type="entry name" value="P-loop containing nucleoside triphosphate hydrolases"/>
    <property type="match status" value="1"/>
</dbReference>
<keyword evidence="1" id="KW-0436">Ligase</keyword>
<accession>A0A9P8LJI7</accession>
<gene>
    <name evidence="6" type="ORF">GP486_000121</name>
</gene>
<dbReference type="Pfam" id="PF09511">
    <property type="entry name" value="RNA_lig_T4_1"/>
    <property type="match status" value="1"/>
</dbReference>
<evidence type="ECO:0000256" key="1">
    <source>
        <dbReference type="PIRNR" id="PIRNR019634"/>
    </source>
</evidence>
<dbReference type="PANTHER" id="PTHR32004">
    <property type="entry name" value="TRNA LIGASE"/>
    <property type="match status" value="1"/>
</dbReference>
<evidence type="ECO:0000313" key="7">
    <source>
        <dbReference type="Proteomes" id="UP000750711"/>
    </source>
</evidence>
<comment type="similarity">
    <text evidence="1">Belongs to the TRL1 family.</text>
</comment>
<proteinExistence type="inferred from homology"/>
<reference evidence="6" key="1">
    <citation type="submission" date="2021-03" db="EMBL/GenBank/DDBJ databases">
        <title>Comparative genomics and phylogenomic investigation of the class Geoglossomycetes provide insights into ecological specialization and systematics.</title>
        <authorList>
            <person name="Melie T."/>
            <person name="Pirro S."/>
            <person name="Miller A.N."/>
            <person name="Quandt A."/>
        </authorList>
    </citation>
    <scope>NUCLEOTIDE SEQUENCE</scope>
    <source>
        <strain evidence="6">CAQ_001_2017</strain>
    </source>
</reference>
<dbReference type="Gene3D" id="3.40.50.300">
    <property type="entry name" value="P-loop containing nucleotide triphosphate hydrolases"/>
    <property type="match status" value="1"/>
</dbReference>
<dbReference type="GO" id="GO:0006388">
    <property type="term" value="P:tRNA splicing, via endonucleolytic cleavage and ligation"/>
    <property type="evidence" value="ECO:0007669"/>
    <property type="project" value="UniProtKB-UniRule"/>
</dbReference>
<dbReference type="InterPro" id="IPR015966">
    <property type="entry name" value="tRNA_lig_kin_fungi"/>
</dbReference>
<comment type="caution">
    <text evidence="6">The sequence shown here is derived from an EMBL/GenBank/DDBJ whole genome shotgun (WGS) entry which is preliminary data.</text>
</comment>
<feature type="domain" description="T4 RNA ligase 1-like N-terminal" evidence="5">
    <location>
        <begin position="74"/>
        <end position="307"/>
    </location>
</feature>
<dbReference type="PANTHER" id="PTHR32004:SF1">
    <property type="entry name" value="TRNA LIGASE"/>
    <property type="match status" value="1"/>
</dbReference>
<evidence type="ECO:0000259" key="5">
    <source>
        <dbReference type="Pfam" id="PF09511"/>
    </source>
</evidence>
<evidence type="ECO:0000256" key="2">
    <source>
        <dbReference type="PIRSR" id="PIRSR019634-50"/>
    </source>
</evidence>
<dbReference type="AlphaFoldDB" id="A0A9P8LJI7"/>
<dbReference type="InterPro" id="IPR019039">
    <property type="entry name" value="T4-Rnl1-like_N"/>
</dbReference>
<protein>
    <recommendedName>
        <fullName evidence="1">tRNA ligase</fullName>
        <ecNumber evidence="1">6.5.1.3</ecNumber>
    </recommendedName>
</protein>
<dbReference type="PIRSF" id="PIRSF019634">
    <property type="entry name" value="tRNA_lig_yeast"/>
    <property type="match status" value="1"/>
</dbReference>
<dbReference type="GO" id="GO:0008081">
    <property type="term" value="F:phosphoric diester hydrolase activity"/>
    <property type="evidence" value="ECO:0007669"/>
    <property type="project" value="InterPro"/>
</dbReference>
<dbReference type="EC" id="6.5.1.3" evidence="1"/>
<evidence type="ECO:0000313" key="6">
    <source>
        <dbReference type="EMBL" id="KAH0566479.1"/>
    </source>
</evidence>
<comment type="catalytic activity">
    <reaction evidence="1">
        <text>ATP + (ribonucleotide)n-3'-hydroxyl + 5'-phospho-(ribonucleotide)m = (ribonucleotide)n+m + AMP + diphosphate.</text>
        <dbReference type="EC" id="6.5.1.3"/>
    </reaction>
</comment>
<dbReference type="GO" id="GO:0051730">
    <property type="term" value="F:GTP-dependent polyribonucleotide 5'-hydroxyl-kinase activity"/>
    <property type="evidence" value="ECO:0007669"/>
    <property type="project" value="InterPro"/>
</dbReference>
<dbReference type="EMBL" id="JAGHQM010000006">
    <property type="protein sequence ID" value="KAH0566479.1"/>
    <property type="molecule type" value="Genomic_DNA"/>
</dbReference>
<dbReference type="InterPro" id="IPR012387">
    <property type="entry name" value="Trl1_fun"/>
</dbReference>
<feature type="active site" description="N6-AMP-lysine intermediate" evidence="2">
    <location>
        <position position="125"/>
    </location>
</feature>
<name>A0A9P8LJI7_9PEZI</name>
<organism evidence="6 7">
    <name type="scientific">Trichoglossum hirsutum</name>
    <dbReference type="NCBI Taxonomy" id="265104"/>
    <lineage>
        <taxon>Eukaryota</taxon>
        <taxon>Fungi</taxon>
        <taxon>Dikarya</taxon>
        <taxon>Ascomycota</taxon>
        <taxon>Pezizomycotina</taxon>
        <taxon>Geoglossomycetes</taxon>
        <taxon>Geoglossales</taxon>
        <taxon>Geoglossaceae</taxon>
        <taxon>Trichoglossum</taxon>
    </lineage>
</organism>
<dbReference type="Proteomes" id="UP000750711">
    <property type="component" value="Unassembled WGS sequence"/>
</dbReference>
<dbReference type="FunFam" id="3.40.50.300:FF:001690">
    <property type="entry name" value="tRNA ligase"/>
    <property type="match status" value="1"/>
</dbReference>
<sequence>MAQQEIFPYASQDVQEVAGLVRGLEASAKRGPGAPKKSFTCKKSTFVIAGTDGVTVDSWRFNDWDYKKPDLPTYARGLFTFRTKKGKPEIAIRGYDKFFNTDEVTKTAWSNIQKNTRGPYELTTKENGCIIFISGLPDDKLLVCSKHSTGARSDIAASHAIVGERWVDRQLQALGRTREDLARELRRRNATAVAELCDDSFEEHVLAYVGDCAGLYLHGLNLNLPEFATYPGLLVHKFADEWGFKKVEYLIKDNVQDVQAFLEGVAETGAWQDKEIEGFVIRCQARDGEGEPWHDWFFKYKFEEPYLMYRQWREATKAVIGGRAPIYKKHKKITDEYLMYARRQLASDRTLGAKFNQNQGIIAMRNGFLRERGLTGAGIIQMENEQGGGGPAEVTKDVLLVFVATIGCGKTTVAVALQKLFGWSVIQNDNIEGKKARSQRFVGEISTAFLAGSPVVIADRNNHQKRERKQLIEDIRKSVPRATIVAIHFVHEQPGVSRQECQERIRQTTRDRVFSRGDNHQTIQASTRSQAEVVGIMEGFLHRFEAVDVLTIPDEWFNAVIDLDPTAPSRENLETVVSRLHALYPKLFGDMPTGDDMDEVIESILRDYKPALNQTFFSSSKKDNKSTQKSMKLTQNLRSSKPPKIDYFCIRLPTNPILSVLDSHFRTQDAMTQRFYRQLQQSRRIQPSFHVTIIHRANSKEFPDVWERFNAMQTSALSAINDANTDNSRLDPELETCRVVLERVVWDARVMTIVARLLDAQEKGLGTTNEIAHITVGTANQSIRPKESNDILHNWLSGGSGEATGIYELEIKGNVVIDGSVRGVLQQHN</sequence>
<evidence type="ECO:0000259" key="3">
    <source>
        <dbReference type="Pfam" id="PF08302"/>
    </source>
</evidence>
<dbReference type="GO" id="GO:0005634">
    <property type="term" value="C:nucleus"/>
    <property type="evidence" value="ECO:0007669"/>
    <property type="project" value="TreeGrafter"/>
</dbReference>
<evidence type="ECO:0000259" key="4">
    <source>
        <dbReference type="Pfam" id="PF08303"/>
    </source>
</evidence>
<dbReference type="Pfam" id="PF08302">
    <property type="entry name" value="tRNA_lig_CPD"/>
    <property type="match status" value="1"/>
</dbReference>
<dbReference type="GO" id="GO:0003972">
    <property type="term" value="F:RNA ligase (ATP) activity"/>
    <property type="evidence" value="ECO:0007669"/>
    <property type="project" value="UniProtKB-UniRule"/>
</dbReference>
<dbReference type="Pfam" id="PF08303">
    <property type="entry name" value="tRNA_lig_kinase"/>
    <property type="match status" value="1"/>
</dbReference>